<dbReference type="AlphaFoldDB" id="A0A560K720"/>
<proteinExistence type="predicted"/>
<evidence type="ECO:0000256" key="1">
    <source>
        <dbReference type="SAM" id="MobiDB-lite"/>
    </source>
</evidence>
<comment type="caution">
    <text evidence="2">The sequence shown here is derived from an EMBL/GenBank/DDBJ whole genome shotgun (WGS) entry which is preliminary data.</text>
</comment>
<evidence type="ECO:0000313" key="2">
    <source>
        <dbReference type="EMBL" id="TWB79027.1"/>
    </source>
</evidence>
<name>A0A560K720_9BRAD</name>
<accession>A0A560K720</accession>
<sequence length="47" mass="5005">MQTHVSISTSRLSQASATSGVHSSPSRSRSVSLMMAKKAMNNSRDVP</sequence>
<keyword evidence="3" id="KW-1185">Reference proteome</keyword>
<dbReference type="EMBL" id="VITW01000003">
    <property type="protein sequence ID" value="TWB79027.1"/>
    <property type="molecule type" value="Genomic_DNA"/>
</dbReference>
<organism evidence="2 3">
    <name type="scientific">Bradyrhizobium sacchari</name>
    <dbReference type="NCBI Taxonomy" id="1399419"/>
    <lineage>
        <taxon>Bacteria</taxon>
        <taxon>Pseudomonadati</taxon>
        <taxon>Pseudomonadota</taxon>
        <taxon>Alphaproteobacteria</taxon>
        <taxon>Hyphomicrobiales</taxon>
        <taxon>Nitrobacteraceae</taxon>
        <taxon>Bradyrhizobium</taxon>
    </lineage>
</organism>
<protein>
    <submittedName>
        <fullName evidence="2">Uncharacterized protein</fullName>
    </submittedName>
</protein>
<feature type="compositionally biased region" description="Polar residues" evidence="1">
    <location>
        <begin position="1"/>
        <end position="18"/>
    </location>
</feature>
<dbReference type="Proteomes" id="UP000315914">
    <property type="component" value="Unassembled WGS sequence"/>
</dbReference>
<feature type="compositionally biased region" description="Low complexity" evidence="1">
    <location>
        <begin position="19"/>
        <end position="32"/>
    </location>
</feature>
<evidence type="ECO:0000313" key="3">
    <source>
        <dbReference type="Proteomes" id="UP000315914"/>
    </source>
</evidence>
<reference evidence="2 3" key="1">
    <citation type="submission" date="2019-06" db="EMBL/GenBank/DDBJ databases">
        <title>Genomic Encyclopedia of Type Strains, Phase IV (KMG-V): Genome sequencing to study the core and pangenomes of soil and plant-associated prokaryotes.</title>
        <authorList>
            <person name="Whitman W."/>
        </authorList>
    </citation>
    <scope>NUCLEOTIDE SEQUENCE [LARGE SCALE GENOMIC DNA]</scope>
    <source>
        <strain evidence="2 3">BR 10556</strain>
    </source>
</reference>
<feature type="region of interest" description="Disordered" evidence="1">
    <location>
        <begin position="1"/>
        <end position="47"/>
    </location>
</feature>
<gene>
    <name evidence="2" type="ORF">FBZ95_103879</name>
</gene>